<evidence type="ECO:0000313" key="2">
    <source>
        <dbReference type="Proteomes" id="UP001597045"/>
    </source>
</evidence>
<evidence type="ECO:0000313" key="1">
    <source>
        <dbReference type="EMBL" id="MFD1050117.1"/>
    </source>
</evidence>
<feature type="non-terminal residue" evidence="1">
    <location>
        <position position="1"/>
    </location>
</feature>
<comment type="caution">
    <text evidence="1">The sequence shown here is derived from an EMBL/GenBank/DDBJ whole genome shotgun (WGS) entry which is preliminary data.</text>
</comment>
<reference evidence="2" key="1">
    <citation type="journal article" date="2019" name="Int. J. Syst. Evol. Microbiol.">
        <title>The Global Catalogue of Microorganisms (GCM) 10K type strain sequencing project: providing services to taxonomists for standard genome sequencing and annotation.</title>
        <authorList>
            <consortium name="The Broad Institute Genomics Platform"/>
            <consortium name="The Broad Institute Genome Sequencing Center for Infectious Disease"/>
            <person name="Wu L."/>
            <person name="Ma J."/>
        </authorList>
    </citation>
    <scope>NUCLEOTIDE SEQUENCE [LARGE SCALE GENOMIC DNA]</scope>
    <source>
        <strain evidence="2">JCM 31486</strain>
    </source>
</reference>
<feature type="non-terminal residue" evidence="1">
    <location>
        <position position="281"/>
    </location>
</feature>
<accession>A0ABW3MHD9</accession>
<keyword evidence="2" id="KW-1185">Reference proteome</keyword>
<name>A0ABW3MHD9_9PSEU</name>
<dbReference type="Proteomes" id="UP001597045">
    <property type="component" value="Unassembled WGS sequence"/>
</dbReference>
<protein>
    <submittedName>
        <fullName evidence="1">Uncharacterized protein</fullName>
    </submittedName>
</protein>
<organism evidence="1 2">
    <name type="scientific">Kibdelosporangium lantanae</name>
    <dbReference type="NCBI Taxonomy" id="1497396"/>
    <lineage>
        <taxon>Bacteria</taxon>
        <taxon>Bacillati</taxon>
        <taxon>Actinomycetota</taxon>
        <taxon>Actinomycetes</taxon>
        <taxon>Pseudonocardiales</taxon>
        <taxon>Pseudonocardiaceae</taxon>
        <taxon>Kibdelosporangium</taxon>
    </lineage>
</organism>
<sequence>VPFDGPIPADPLLRVHDSDLHVTDARYHSQGVSAAVGDRIDFPFFLPGQTIASISTVPTALPSRRLELHSVGPRWSPHLLQQYLPGHPVKFFEGAIDVPEVVYKRGATQQEWNTAVSGVDISLADTVNAVTRDGDTLQALVSSHSPGENGHSGSAVDDIFVDTGTAVLSRDGREIGRSTTPSISDFTLPAGTGRYTLTVQANRNRDWATLATQVTTTYSFDAAETGRLRLPTVKVTGDFDGTSRARANSCFTLDLAATTQANAKPAKITALTVEVSTDDGV</sequence>
<dbReference type="EMBL" id="JBHTIS010002620">
    <property type="protein sequence ID" value="MFD1050117.1"/>
    <property type="molecule type" value="Genomic_DNA"/>
</dbReference>
<gene>
    <name evidence="1" type="ORF">ACFQ1S_33645</name>
</gene>
<proteinExistence type="predicted"/>